<accession>A0A5B8XSD6</accession>
<keyword evidence="1" id="KW-1133">Transmembrane helix</keyword>
<feature type="transmembrane region" description="Helical" evidence="1">
    <location>
        <begin position="6"/>
        <end position="24"/>
    </location>
</feature>
<dbReference type="OrthoDB" id="5495977at2"/>
<keyword evidence="1" id="KW-0812">Transmembrane</keyword>
<dbReference type="AlphaFoldDB" id="A0A5B8XSD6"/>
<keyword evidence="3" id="KW-1185">Reference proteome</keyword>
<keyword evidence="1" id="KW-0472">Membrane</keyword>
<dbReference type="Proteomes" id="UP000321595">
    <property type="component" value="Chromosome"/>
</dbReference>
<evidence type="ECO:0000313" key="2">
    <source>
        <dbReference type="EMBL" id="QED26953.1"/>
    </source>
</evidence>
<gene>
    <name evidence="2" type="ORF">FRD01_06790</name>
</gene>
<reference evidence="2 3" key="1">
    <citation type="submission" date="2019-08" db="EMBL/GenBank/DDBJ databases">
        <authorList>
            <person name="Liang Q."/>
        </authorList>
    </citation>
    <scope>NUCLEOTIDE SEQUENCE [LARGE SCALE GENOMIC DNA]</scope>
    <source>
        <strain evidence="2 3">V1718</strain>
    </source>
</reference>
<dbReference type="RefSeq" id="WP_146958638.1">
    <property type="nucleotide sequence ID" value="NZ_CP042467.1"/>
</dbReference>
<dbReference type="KEGG" id="bbae:FRD01_06790"/>
<evidence type="ECO:0000313" key="3">
    <source>
        <dbReference type="Proteomes" id="UP000321595"/>
    </source>
</evidence>
<dbReference type="EMBL" id="CP042467">
    <property type="protein sequence ID" value="QED26953.1"/>
    <property type="molecule type" value="Genomic_DNA"/>
</dbReference>
<sequence>MNKKNLIAIVAIITALAGLLYWALNRDEVRPKGDTEGANDVLVAWPETNGNTAKLSSNGTQVLLTSFEKAIELSPKFPDLTILETRQDGLTWEADIELYGAKGLMNWRTAPGNPQAIFELEITDVPRKELISPFAGTIELERGDITYVDATLNPAPFVGETVGIENHTPGWLQWQGPATVTFSQWWADRMEISNHADGQRLTFLVWHPDVHPDITTCDGAPSVDLKFRLVVTLASPPPVHLHRFRRGTEAAIVPVFTNPSGEGGARDAADFAARVRTLSFGHSNPEDPRHGNGGIVGGKHGGTFLVPGLWKDELSALSESVEATDVEFAWTGDPAEIVRAEDPCTLMESKIWVQQGPLYPGTFANSLTSDTPIGPAMVSPVLLNTYVAQSRATLYDQTLSKLYIDRLVRERGSVLIEAPLVATRNPLIDAAHQALLAPERNGEWTIDPTIESMFAGLDLLREDTPFKLMSLSTWLREISDHRQHLVLLSPEGQWTIQPANPELRLVNEATFTTTPISWTWAP</sequence>
<organism evidence="2 3">
    <name type="scientific">Microvenator marinus</name>
    <dbReference type="NCBI Taxonomy" id="2600177"/>
    <lineage>
        <taxon>Bacteria</taxon>
        <taxon>Deltaproteobacteria</taxon>
        <taxon>Bradymonadales</taxon>
        <taxon>Microvenatoraceae</taxon>
        <taxon>Microvenator</taxon>
    </lineage>
</organism>
<name>A0A5B8XSD6_9DELT</name>
<protein>
    <submittedName>
        <fullName evidence="2">Uncharacterized protein</fullName>
    </submittedName>
</protein>
<evidence type="ECO:0000256" key="1">
    <source>
        <dbReference type="SAM" id="Phobius"/>
    </source>
</evidence>
<proteinExistence type="predicted"/>